<accession>F8FLT6</accession>
<keyword evidence="1" id="KW-0812">Transmembrane</keyword>
<feature type="transmembrane region" description="Helical" evidence="1">
    <location>
        <begin position="143"/>
        <end position="161"/>
    </location>
</feature>
<feature type="transmembrane region" description="Helical" evidence="1">
    <location>
        <begin position="56"/>
        <end position="76"/>
    </location>
</feature>
<protein>
    <submittedName>
        <fullName evidence="2">Uncharacterized protein</fullName>
    </submittedName>
</protein>
<dbReference type="KEGG" id="pms:KNP414_06331"/>
<organism evidence="2 3">
    <name type="scientific">Paenibacillus mucilaginosus (strain KNP414)</name>
    <dbReference type="NCBI Taxonomy" id="1036673"/>
    <lineage>
        <taxon>Bacteria</taxon>
        <taxon>Bacillati</taxon>
        <taxon>Bacillota</taxon>
        <taxon>Bacilli</taxon>
        <taxon>Bacillales</taxon>
        <taxon>Paenibacillaceae</taxon>
        <taxon>Paenibacillus</taxon>
    </lineage>
</organism>
<feature type="transmembrane region" description="Helical" evidence="1">
    <location>
        <begin position="17"/>
        <end position="36"/>
    </location>
</feature>
<dbReference type="HOGENOM" id="CLU_1254925_0_0_9"/>
<feature type="transmembrane region" description="Helical" evidence="1">
    <location>
        <begin position="173"/>
        <end position="190"/>
    </location>
</feature>
<keyword evidence="1" id="KW-1133">Transmembrane helix</keyword>
<dbReference type="Proteomes" id="UP000006620">
    <property type="component" value="Chromosome"/>
</dbReference>
<proteinExistence type="predicted"/>
<dbReference type="PATRIC" id="fig|1036673.3.peg.5891"/>
<dbReference type="EMBL" id="CP002869">
    <property type="protein sequence ID" value="AEI44852.1"/>
    <property type="molecule type" value="Genomic_DNA"/>
</dbReference>
<feature type="transmembrane region" description="Helical" evidence="1">
    <location>
        <begin position="88"/>
        <end position="112"/>
    </location>
</feature>
<dbReference type="AlphaFoldDB" id="F8FLT6"/>
<reference evidence="2 3" key="2">
    <citation type="journal article" date="2013" name="Genome Announc.">
        <title>Genome Sequence of Growth-Improving Paenibacillus mucilaginosus Strain KNP414.</title>
        <authorList>
            <person name="Lu J.J."/>
            <person name="Wang J.F."/>
            <person name="Hu X.F."/>
        </authorList>
    </citation>
    <scope>NUCLEOTIDE SEQUENCE [LARGE SCALE GENOMIC DNA]</scope>
    <source>
        <strain evidence="2 3">KNP414</strain>
    </source>
</reference>
<reference evidence="3" key="1">
    <citation type="submission" date="2011-06" db="EMBL/GenBank/DDBJ databases">
        <title>Complete genome sequence of Paenibacillus mucilaginosus KNP414.</title>
        <authorList>
            <person name="Wang J."/>
            <person name="Hu S."/>
            <person name="Hu X."/>
            <person name="Zhang B."/>
            <person name="Dong D."/>
            <person name="Zhang S."/>
            <person name="Zhao K."/>
            <person name="Wu D."/>
        </authorList>
    </citation>
    <scope>NUCLEOTIDE SEQUENCE [LARGE SCALE GENOMIC DNA]</scope>
    <source>
        <strain evidence="3">KNP414</strain>
    </source>
</reference>
<dbReference type="RefSeq" id="WP_013919996.1">
    <property type="nucleotide sequence ID" value="NC_015690.1"/>
</dbReference>
<evidence type="ECO:0000256" key="1">
    <source>
        <dbReference type="SAM" id="Phobius"/>
    </source>
</evidence>
<evidence type="ECO:0000313" key="2">
    <source>
        <dbReference type="EMBL" id="AEI44852.1"/>
    </source>
</evidence>
<sequence length="220" mass="23871">MLHADLTTSPLASYGRWSGFALLLGGAAGVIAHLLHPGMPETLHETAVYTARTVPVHTVLLLASVLLLFGLPAWYVRRSAELNRIGWISLPLLFFGLLLTETLHCMLEITVLPGMYTGLTAPEEIRAVNVEIARMYAAPPGPFLFIPGTLMTIAGAVTAFLSIRRMSRMPQSAAVLLVLYPVCGLLRTVFHASSLYAFPALLYAALAVLGWTLLKPRAYT</sequence>
<keyword evidence="1" id="KW-0472">Membrane</keyword>
<gene>
    <name evidence="2" type="ordered locus">KNP414_06331</name>
</gene>
<feature type="transmembrane region" description="Helical" evidence="1">
    <location>
        <begin position="196"/>
        <end position="214"/>
    </location>
</feature>
<name>F8FLT6_PAEMK</name>
<evidence type="ECO:0000313" key="3">
    <source>
        <dbReference type="Proteomes" id="UP000006620"/>
    </source>
</evidence>